<feature type="non-terminal residue" evidence="2">
    <location>
        <position position="226"/>
    </location>
</feature>
<gene>
    <name evidence="2" type="ORF">S01H4_05440</name>
</gene>
<evidence type="ECO:0000313" key="2">
    <source>
        <dbReference type="EMBL" id="GAG71190.1"/>
    </source>
</evidence>
<dbReference type="InterPro" id="IPR001173">
    <property type="entry name" value="Glyco_trans_2-like"/>
</dbReference>
<accession>X0ZN54</accession>
<evidence type="ECO:0000259" key="1">
    <source>
        <dbReference type="Pfam" id="PF00535"/>
    </source>
</evidence>
<organism evidence="2">
    <name type="scientific">marine sediment metagenome</name>
    <dbReference type="NCBI Taxonomy" id="412755"/>
    <lineage>
        <taxon>unclassified sequences</taxon>
        <taxon>metagenomes</taxon>
        <taxon>ecological metagenomes</taxon>
    </lineage>
</organism>
<proteinExistence type="predicted"/>
<reference evidence="2" key="1">
    <citation type="journal article" date="2014" name="Front. Microbiol.">
        <title>High frequency of phylogenetically diverse reductive dehalogenase-homologous genes in deep subseafloor sedimentary metagenomes.</title>
        <authorList>
            <person name="Kawai M."/>
            <person name="Futagami T."/>
            <person name="Toyoda A."/>
            <person name="Takaki Y."/>
            <person name="Nishi S."/>
            <person name="Hori S."/>
            <person name="Arai W."/>
            <person name="Tsubouchi T."/>
            <person name="Morono Y."/>
            <person name="Uchiyama I."/>
            <person name="Ito T."/>
            <person name="Fujiyama A."/>
            <person name="Inagaki F."/>
            <person name="Takami H."/>
        </authorList>
    </citation>
    <scope>NUCLEOTIDE SEQUENCE</scope>
    <source>
        <strain evidence="2">Expedition CK06-06</strain>
    </source>
</reference>
<dbReference type="AlphaFoldDB" id="X0ZN54"/>
<dbReference type="Pfam" id="PF00535">
    <property type="entry name" value="Glycos_transf_2"/>
    <property type="match status" value="1"/>
</dbReference>
<protein>
    <recommendedName>
        <fullName evidence="1">Glycosyltransferase 2-like domain-containing protein</fullName>
    </recommendedName>
</protein>
<dbReference type="EMBL" id="BART01001578">
    <property type="protein sequence ID" value="GAG71190.1"/>
    <property type="molecule type" value="Genomic_DNA"/>
</dbReference>
<dbReference type="CDD" id="cd00761">
    <property type="entry name" value="Glyco_tranf_GTA_type"/>
    <property type="match status" value="1"/>
</dbReference>
<name>X0ZN54_9ZZZZ</name>
<dbReference type="SUPFAM" id="SSF53448">
    <property type="entry name" value="Nucleotide-diphospho-sugar transferases"/>
    <property type="match status" value="1"/>
</dbReference>
<dbReference type="PANTHER" id="PTHR43685">
    <property type="entry name" value="GLYCOSYLTRANSFERASE"/>
    <property type="match status" value="1"/>
</dbReference>
<comment type="caution">
    <text evidence="2">The sequence shown here is derived from an EMBL/GenBank/DDBJ whole genome shotgun (WGS) entry which is preliminary data.</text>
</comment>
<dbReference type="InterPro" id="IPR029044">
    <property type="entry name" value="Nucleotide-diphossugar_trans"/>
</dbReference>
<dbReference type="PANTHER" id="PTHR43685:SF2">
    <property type="entry name" value="GLYCOSYLTRANSFERASE 2-LIKE DOMAIN-CONTAINING PROTEIN"/>
    <property type="match status" value="1"/>
</dbReference>
<dbReference type="InterPro" id="IPR050834">
    <property type="entry name" value="Glycosyltransf_2"/>
</dbReference>
<dbReference type="Gene3D" id="3.90.550.10">
    <property type="entry name" value="Spore Coat Polysaccharide Biosynthesis Protein SpsA, Chain A"/>
    <property type="match status" value="1"/>
</dbReference>
<sequence>MSEESNDKPLISIVVGVRNMEDTIKSCINSLLNQTYKNKEIIIINDGSDDKTLPIIQKIKRENKKISFKVITTEKKGISHARNLGYELAKGEFVAYSDADCILVKNWLDVVIPHFKDPKVALVGGVTIFRSDNSYSSIYRQIEFEKRYENITKKEVVWAGGPGSIFRKSVLEEIGGFNPNWVHGEDAEISFLIYEKDYKIIKENSAITYHVAEKEPVKQIIIIRKN</sequence>
<feature type="domain" description="Glycosyltransferase 2-like" evidence="1">
    <location>
        <begin position="12"/>
        <end position="175"/>
    </location>
</feature>